<gene>
    <name evidence="4" type="ORF">UFOPK3957_01367</name>
</gene>
<sequence>MATNLPPESELEILTYEDFGVGIRWLSQQLVDEGWIPDAVLGVVRGGLFVAAGIAYALDLKDVRHVNVEFYTDVGETLPEPVLIGDAPYLADLGGRRVLVADDVADTGATLHFVRRLLPADADVRVAVIYAKPASTYPPELAWRTTDRWIRFPWIQVPPLRTQEPGRSSV</sequence>
<reference evidence="4" key="1">
    <citation type="submission" date="2020-05" db="EMBL/GenBank/DDBJ databases">
        <authorList>
            <person name="Chiriac C."/>
            <person name="Salcher M."/>
            <person name="Ghai R."/>
            <person name="Kavagutti S V."/>
        </authorList>
    </citation>
    <scope>NUCLEOTIDE SEQUENCE</scope>
</reference>
<evidence type="ECO:0000313" key="4">
    <source>
        <dbReference type="EMBL" id="CAB4997331.1"/>
    </source>
</evidence>
<evidence type="ECO:0000259" key="3">
    <source>
        <dbReference type="Pfam" id="PF00156"/>
    </source>
</evidence>
<evidence type="ECO:0000256" key="1">
    <source>
        <dbReference type="ARBA" id="ARBA00022676"/>
    </source>
</evidence>
<dbReference type="EMBL" id="CAFBOM010000248">
    <property type="protein sequence ID" value="CAB4997331.1"/>
    <property type="molecule type" value="Genomic_DNA"/>
</dbReference>
<dbReference type="GO" id="GO:0016757">
    <property type="term" value="F:glycosyltransferase activity"/>
    <property type="evidence" value="ECO:0007669"/>
    <property type="project" value="UniProtKB-KW"/>
</dbReference>
<dbReference type="Pfam" id="PF00156">
    <property type="entry name" value="Pribosyltran"/>
    <property type="match status" value="1"/>
</dbReference>
<protein>
    <submittedName>
        <fullName evidence="4">Unannotated protein</fullName>
    </submittedName>
</protein>
<organism evidence="4">
    <name type="scientific">freshwater metagenome</name>
    <dbReference type="NCBI Taxonomy" id="449393"/>
    <lineage>
        <taxon>unclassified sequences</taxon>
        <taxon>metagenomes</taxon>
        <taxon>ecological metagenomes</taxon>
    </lineage>
</organism>
<feature type="domain" description="Phosphoribosyltransferase" evidence="3">
    <location>
        <begin position="15"/>
        <end position="154"/>
    </location>
</feature>
<evidence type="ECO:0000256" key="2">
    <source>
        <dbReference type="ARBA" id="ARBA00022679"/>
    </source>
</evidence>
<dbReference type="InterPro" id="IPR029057">
    <property type="entry name" value="PRTase-like"/>
</dbReference>
<dbReference type="SUPFAM" id="SSF53271">
    <property type="entry name" value="PRTase-like"/>
    <property type="match status" value="1"/>
</dbReference>
<dbReference type="PANTHER" id="PTHR43363:SF1">
    <property type="entry name" value="HYPOXANTHINE-GUANINE PHOSPHORIBOSYLTRANSFERASE"/>
    <property type="match status" value="1"/>
</dbReference>
<keyword evidence="2" id="KW-0808">Transferase</keyword>
<accession>A0A6J7NW54</accession>
<keyword evidence="1" id="KW-0328">Glycosyltransferase</keyword>
<proteinExistence type="predicted"/>
<dbReference type="InterPro" id="IPR000836">
    <property type="entry name" value="PRTase_dom"/>
</dbReference>
<dbReference type="PANTHER" id="PTHR43363">
    <property type="entry name" value="HYPOXANTHINE PHOSPHORIBOSYLTRANSFERASE"/>
    <property type="match status" value="1"/>
</dbReference>
<dbReference type="Gene3D" id="3.40.50.2020">
    <property type="match status" value="1"/>
</dbReference>
<dbReference type="CDD" id="cd06223">
    <property type="entry name" value="PRTases_typeI"/>
    <property type="match status" value="1"/>
</dbReference>
<name>A0A6J7NW54_9ZZZZ</name>
<dbReference type="AlphaFoldDB" id="A0A6J7NW54"/>